<dbReference type="OrthoDB" id="644686at2"/>
<dbReference type="SMART" id="SM00342">
    <property type="entry name" value="HTH_ARAC"/>
    <property type="match status" value="1"/>
</dbReference>
<dbReference type="Proteomes" id="UP000318815">
    <property type="component" value="Unassembled WGS sequence"/>
</dbReference>
<dbReference type="Gene3D" id="1.10.10.60">
    <property type="entry name" value="Homeodomain-like"/>
    <property type="match status" value="2"/>
</dbReference>
<keyword evidence="1" id="KW-0805">Transcription regulation</keyword>
<evidence type="ECO:0000313" key="6">
    <source>
        <dbReference type="Proteomes" id="UP000318815"/>
    </source>
</evidence>
<evidence type="ECO:0000256" key="1">
    <source>
        <dbReference type="ARBA" id="ARBA00023015"/>
    </source>
</evidence>
<organism evidence="5 6">
    <name type="scientific">Chitinophaga pinensis</name>
    <dbReference type="NCBI Taxonomy" id="79329"/>
    <lineage>
        <taxon>Bacteria</taxon>
        <taxon>Pseudomonadati</taxon>
        <taxon>Bacteroidota</taxon>
        <taxon>Chitinophagia</taxon>
        <taxon>Chitinophagales</taxon>
        <taxon>Chitinophagaceae</taxon>
        <taxon>Chitinophaga</taxon>
    </lineage>
</organism>
<dbReference type="RefSeq" id="WP_146308325.1">
    <property type="nucleotide sequence ID" value="NZ_VOHS01000077.1"/>
</dbReference>
<dbReference type="SUPFAM" id="SSF46689">
    <property type="entry name" value="Homeodomain-like"/>
    <property type="match status" value="1"/>
</dbReference>
<dbReference type="InterPro" id="IPR009057">
    <property type="entry name" value="Homeodomain-like_sf"/>
</dbReference>
<gene>
    <name evidence="5" type="ORF">FEF09_29070</name>
</gene>
<evidence type="ECO:0000313" key="5">
    <source>
        <dbReference type="EMBL" id="TWV91101.1"/>
    </source>
</evidence>
<accession>A0A5C6LKN6</accession>
<dbReference type="InterPro" id="IPR018060">
    <property type="entry name" value="HTH_AraC"/>
</dbReference>
<keyword evidence="3" id="KW-0804">Transcription</keyword>
<proteinExistence type="predicted"/>
<name>A0A5C6LKN6_9BACT</name>
<dbReference type="PROSITE" id="PS01124">
    <property type="entry name" value="HTH_ARAC_FAMILY_2"/>
    <property type="match status" value="1"/>
</dbReference>
<dbReference type="GO" id="GO:0003700">
    <property type="term" value="F:DNA-binding transcription factor activity"/>
    <property type="evidence" value="ECO:0007669"/>
    <property type="project" value="InterPro"/>
</dbReference>
<protein>
    <submittedName>
        <fullName evidence="5">Helix-turn-helix domain-containing protein</fullName>
    </submittedName>
</protein>
<dbReference type="GO" id="GO:0043565">
    <property type="term" value="F:sequence-specific DNA binding"/>
    <property type="evidence" value="ECO:0007669"/>
    <property type="project" value="InterPro"/>
</dbReference>
<evidence type="ECO:0000256" key="3">
    <source>
        <dbReference type="ARBA" id="ARBA00023163"/>
    </source>
</evidence>
<dbReference type="Pfam" id="PF12833">
    <property type="entry name" value="HTH_18"/>
    <property type="match status" value="1"/>
</dbReference>
<keyword evidence="6" id="KW-1185">Reference proteome</keyword>
<keyword evidence="2" id="KW-0238">DNA-binding</keyword>
<sequence>MKKEQTPYVITSIAEMHRYMGLPKPKHPLISVFRYEDITNYQLTSMKQFVMAFFCIAIKSNYTGKMKYGQRHYDYDEGVMAFISPYQVLSHIKDSDVPIKGVCLLIHPDFLAGYPLARHIKNYGFFSYELDEALHLSEDEEKVLNEIFKNIEREYLFNIDKFSQDVSIAQIELLLQYSNRFYNRQFITRKVANDEILIRLENVLNNYFDHEIALLNSLPTVQYIAKQLNVSPDYLSDMLKSITGQTTQQHIHNKVIEKAKEFLSVTSLSVSEIAYQLGFEHPSSLNKLFKSKTNITPLEFRRKFN</sequence>
<reference evidence="5 6" key="1">
    <citation type="submission" date="2019-08" db="EMBL/GenBank/DDBJ databases">
        <title>Whole genome sequencing of chitin degrading bacteria Chitinophaga pinensis YS16.</title>
        <authorList>
            <person name="Singh R.P."/>
            <person name="Manchanda G."/>
            <person name="Maurya I.K."/>
            <person name="Joshi N.K."/>
            <person name="Srivastava A.K."/>
        </authorList>
    </citation>
    <scope>NUCLEOTIDE SEQUENCE [LARGE SCALE GENOMIC DNA]</scope>
    <source>
        <strain evidence="5 6">YS-16</strain>
    </source>
</reference>
<feature type="domain" description="HTH araC/xylS-type" evidence="4">
    <location>
        <begin position="198"/>
        <end position="303"/>
    </location>
</feature>
<dbReference type="PANTHER" id="PTHR43280:SF32">
    <property type="entry name" value="TRANSCRIPTIONAL REGULATORY PROTEIN"/>
    <property type="match status" value="1"/>
</dbReference>
<evidence type="ECO:0000256" key="2">
    <source>
        <dbReference type="ARBA" id="ARBA00023125"/>
    </source>
</evidence>
<evidence type="ECO:0000259" key="4">
    <source>
        <dbReference type="PROSITE" id="PS01124"/>
    </source>
</evidence>
<dbReference type="AlphaFoldDB" id="A0A5C6LKN6"/>
<comment type="caution">
    <text evidence="5">The sequence shown here is derived from an EMBL/GenBank/DDBJ whole genome shotgun (WGS) entry which is preliminary data.</text>
</comment>
<dbReference type="PANTHER" id="PTHR43280">
    <property type="entry name" value="ARAC-FAMILY TRANSCRIPTIONAL REGULATOR"/>
    <property type="match status" value="1"/>
</dbReference>
<dbReference type="EMBL" id="VOHS01000077">
    <property type="protein sequence ID" value="TWV91101.1"/>
    <property type="molecule type" value="Genomic_DNA"/>
</dbReference>